<dbReference type="CDD" id="cd01098">
    <property type="entry name" value="PAN_AP_plant"/>
    <property type="match status" value="1"/>
</dbReference>
<evidence type="ECO:0000256" key="5">
    <source>
        <dbReference type="ARBA" id="ARBA00022741"/>
    </source>
</evidence>
<dbReference type="FunFam" id="2.90.10.10:FF:000001">
    <property type="entry name" value="G-type lectin S-receptor-like serine/threonine-protein kinase"/>
    <property type="match status" value="1"/>
</dbReference>
<dbReference type="GO" id="GO:0005524">
    <property type="term" value="F:ATP binding"/>
    <property type="evidence" value="ECO:0007669"/>
    <property type="project" value="UniProtKB-KW"/>
</dbReference>
<comment type="catalytic activity">
    <reaction evidence="12 13">
        <text>L-seryl-[protein] + ATP = O-phospho-L-seryl-[protein] + ADP + H(+)</text>
        <dbReference type="Rhea" id="RHEA:17989"/>
        <dbReference type="Rhea" id="RHEA-COMP:9863"/>
        <dbReference type="Rhea" id="RHEA-COMP:11604"/>
        <dbReference type="ChEBI" id="CHEBI:15378"/>
        <dbReference type="ChEBI" id="CHEBI:29999"/>
        <dbReference type="ChEBI" id="CHEBI:30616"/>
        <dbReference type="ChEBI" id="CHEBI:83421"/>
        <dbReference type="ChEBI" id="CHEBI:456216"/>
        <dbReference type="EC" id="2.7.11.1"/>
    </reaction>
</comment>
<keyword evidence="3 13" id="KW-0808">Transferase</keyword>
<dbReference type="Gene3D" id="2.90.10.10">
    <property type="entry name" value="Bulb-type lectin domain"/>
    <property type="match status" value="1"/>
</dbReference>
<reference evidence="21 22" key="1">
    <citation type="journal article" date="2023" name="G3 (Bethesda)">
        <title>A chromosome-length genome assembly and annotation of blackberry (Rubus argutus, cv. 'Hillquist').</title>
        <authorList>
            <person name="Bruna T."/>
            <person name="Aryal R."/>
            <person name="Dudchenko O."/>
            <person name="Sargent D.J."/>
            <person name="Mead D."/>
            <person name="Buti M."/>
            <person name="Cavallini A."/>
            <person name="Hytonen T."/>
            <person name="Andres J."/>
            <person name="Pham M."/>
            <person name="Weisz D."/>
            <person name="Mascagni F."/>
            <person name="Usai G."/>
            <person name="Natali L."/>
            <person name="Bassil N."/>
            <person name="Fernandez G.E."/>
            <person name="Lomsadze A."/>
            <person name="Armour M."/>
            <person name="Olukolu B."/>
            <person name="Poorten T."/>
            <person name="Britton C."/>
            <person name="Davik J."/>
            <person name="Ashrafi H."/>
            <person name="Aiden E.L."/>
            <person name="Borodovsky M."/>
            <person name="Worthington M."/>
        </authorList>
    </citation>
    <scope>NUCLEOTIDE SEQUENCE [LARGE SCALE GENOMIC DNA]</scope>
    <source>
        <strain evidence="21">PI 553951</strain>
    </source>
</reference>
<dbReference type="SMART" id="SM00108">
    <property type="entry name" value="B_lectin"/>
    <property type="match status" value="1"/>
</dbReference>
<evidence type="ECO:0000256" key="14">
    <source>
        <dbReference type="PROSITE-ProRule" id="PRU00076"/>
    </source>
</evidence>
<dbReference type="EC" id="2.7.11.1" evidence="13"/>
<feature type="chain" id="PRO_5043497821" description="Receptor-like serine/threonine-protein kinase" evidence="16">
    <location>
        <begin position="24"/>
        <end position="803"/>
    </location>
</feature>
<dbReference type="PANTHER" id="PTHR32444">
    <property type="entry name" value="BULB-TYPE LECTIN DOMAIN-CONTAINING PROTEIN"/>
    <property type="match status" value="1"/>
</dbReference>
<dbReference type="InterPro" id="IPR000719">
    <property type="entry name" value="Prot_kinase_dom"/>
</dbReference>
<dbReference type="Pfam" id="PF07714">
    <property type="entry name" value="PK_Tyr_Ser-Thr"/>
    <property type="match status" value="1"/>
</dbReference>
<dbReference type="InterPro" id="IPR011009">
    <property type="entry name" value="Kinase-like_dom_sf"/>
</dbReference>
<keyword evidence="8" id="KW-1015">Disulfide bond</keyword>
<evidence type="ECO:0000256" key="6">
    <source>
        <dbReference type="ARBA" id="ARBA00022777"/>
    </source>
</evidence>
<evidence type="ECO:0000256" key="9">
    <source>
        <dbReference type="ARBA" id="ARBA00023170"/>
    </source>
</evidence>
<evidence type="ECO:0000259" key="18">
    <source>
        <dbReference type="PROSITE" id="PS50026"/>
    </source>
</evidence>
<comment type="catalytic activity">
    <reaction evidence="11 13">
        <text>L-threonyl-[protein] + ATP = O-phospho-L-threonyl-[protein] + ADP + H(+)</text>
        <dbReference type="Rhea" id="RHEA:46608"/>
        <dbReference type="Rhea" id="RHEA-COMP:11060"/>
        <dbReference type="Rhea" id="RHEA-COMP:11605"/>
        <dbReference type="ChEBI" id="CHEBI:15378"/>
        <dbReference type="ChEBI" id="CHEBI:30013"/>
        <dbReference type="ChEBI" id="CHEBI:30616"/>
        <dbReference type="ChEBI" id="CHEBI:61977"/>
        <dbReference type="ChEBI" id="CHEBI:456216"/>
        <dbReference type="EC" id="2.7.11.1"/>
    </reaction>
</comment>
<evidence type="ECO:0000259" key="20">
    <source>
        <dbReference type="PROSITE" id="PS50948"/>
    </source>
</evidence>
<dbReference type="InterPro" id="IPR000742">
    <property type="entry name" value="EGF"/>
</dbReference>
<keyword evidence="22" id="KW-1185">Reference proteome</keyword>
<dbReference type="Proteomes" id="UP001457282">
    <property type="component" value="Unassembled WGS sequence"/>
</dbReference>
<organism evidence="21 22">
    <name type="scientific">Rubus argutus</name>
    <name type="common">Southern blackberry</name>
    <dbReference type="NCBI Taxonomy" id="59490"/>
    <lineage>
        <taxon>Eukaryota</taxon>
        <taxon>Viridiplantae</taxon>
        <taxon>Streptophyta</taxon>
        <taxon>Embryophyta</taxon>
        <taxon>Tracheophyta</taxon>
        <taxon>Spermatophyta</taxon>
        <taxon>Magnoliopsida</taxon>
        <taxon>eudicotyledons</taxon>
        <taxon>Gunneridae</taxon>
        <taxon>Pentapetalae</taxon>
        <taxon>rosids</taxon>
        <taxon>fabids</taxon>
        <taxon>Rosales</taxon>
        <taxon>Rosaceae</taxon>
        <taxon>Rosoideae</taxon>
        <taxon>Rosoideae incertae sedis</taxon>
        <taxon>Rubus</taxon>
    </lineage>
</organism>
<dbReference type="SUPFAM" id="SSF51110">
    <property type="entry name" value="alpha-D-mannose-specific plant lectins"/>
    <property type="match status" value="1"/>
</dbReference>
<dbReference type="FunFam" id="3.50.4.10:FF:000002">
    <property type="entry name" value="G-type lectin S-receptor-like serine/threonine-protein kinase"/>
    <property type="match status" value="1"/>
</dbReference>
<dbReference type="InterPro" id="IPR036426">
    <property type="entry name" value="Bulb-type_lectin_dom_sf"/>
</dbReference>
<dbReference type="Gene3D" id="1.10.510.10">
    <property type="entry name" value="Transferase(Phosphotransferase) domain 1"/>
    <property type="match status" value="1"/>
</dbReference>
<dbReference type="Pfam" id="PF08276">
    <property type="entry name" value="PAN_2"/>
    <property type="match status" value="1"/>
</dbReference>
<dbReference type="CDD" id="cd14066">
    <property type="entry name" value="STKc_IRAK"/>
    <property type="match status" value="1"/>
</dbReference>
<dbReference type="InterPro" id="IPR001245">
    <property type="entry name" value="Ser-Thr/Tyr_kinase_cat_dom"/>
</dbReference>
<comment type="similarity">
    <text evidence="13">Belongs to the protein kinase superfamily. Ser/Thr protein kinase family.</text>
</comment>
<feature type="domain" description="EGF-like" evidence="18">
    <location>
        <begin position="290"/>
        <end position="326"/>
    </location>
</feature>
<evidence type="ECO:0000256" key="4">
    <source>
        <dbReference type="ARBA" id="ARBA00022729"/>
    </source>
</evidence>
<evidence type="ECO:0000256" key="3">
    <source>
        <dbReference type="ARBA" id="ARBA00022679"/>
    </source>
</evidence>
<keyword evidence="5 13" id="KW-0547">Nucleotide-binding</keyword>
<evidence type="ECO:0000256" key="11">
    <source>
        <dbReference type="ARBA" id="ARBA00047899"/>
    </source>
</evidence>
<evidence type="ECO:0000256" key="10">
    <source>
        <dbReference type="ARBA" id="ARBA00023180"/>
    </source>
</evidence>
<evidence type="ECO:0000256" key="1">
    <source>
        <dbReference type="ARBA" id="ARBA00022527"/>
    </source>
</evidence>
<dbReference type="Gene3D" id="3.30.200.20">
    <property type="entry name" value="Phosphorylase Kinase, domain 1"/>
    <property type="match status" value="1"/>
</dbReference>
<dbReference type="PANTHER" id="PTHR32444:SF234">
    <property type="entry name" value="RECEPTOR-LIKE SERINE_THREONINE-PROTEIN KINASE"/>
    <property type="match status" value="1"/>
</dbReference>
<keyword evidence="9" id="KW-0675">Receptor</keyword>
<dbReference type="PROSITE" id="PS50927">
    <property type="entry name" value="BULB_LECTIN"/>
    <property type="match status" value="1"/>
</dbReference>
<keyword evidence="14" id="KW-0245">EGF-like domain</keyword>
<keyword evidence="2" id="KW-0597">Phosphoprotein</keyword>
<gene>
    <name evidence="21" type="ORF">M0R45_002853</name>
</gene>
<evidence type="ECO:0000256" key="7">
    <source>
        <dbReference type="ARBA" id="ARBA00022840"/>
    </source>
</evidence>
<dbReference type="InterPro" id="IPR024171">
    <property type="entry name" value="SRK-like_kinase"/>
</dbReference>
<keyword evidence="1 13" id="KW-0723">Serine/threonine-protein kinase</keyword>
<dbReference type="PROSITE" id="PS50026">
    <property type="entry name" value="EGF_3"/>
    <property type="match status" value="1"/>
</dbReference>
<dbReference type="InterPro" id="IPR000858">
    <property type="entry name" value="S_locus_glycoprot_dom"/>
</dbReference>
<evidence type="ECO:0000259" key="19">
    <source>
        <dbReference type="PROSITE" id="PS50927"/>
    </source>
</evidence>
<dbReference type="PROSITE" id="PS50011">
    <property type="entry name" value="PROTEIN_KINASE_DOM"/>
    <property type="match status" value="1"/>
</dbReference>
<proteinExistence type="inferred from homology"/>
<dbReference type="EMBL" id="JBEDUW010000089">
    <property type="protein sequence ID" value="KAK9906147.1"/>
    <property type="molecule type" value="Genomic_DNA"/>
</dbReference>
<accession>A0AAW1VQM5</accession>
<evidence type="ECO:0000256" key="2">
    <source>
        <dbReference type="ARBA" id="ARBA00022553"/>
    </source>
</evidence>
<evidence type="ECO:0000256" key="16">
    <source>
        <dbReference type="SAM" id="SignalP"/>
    </source>
</evidence>
<evidence type="ECO:0000256" key="8">
    <source>
        <dbReference type="ARBA" id="ARBA00023157"/>
    </source>
</evidence>
<dbReference type="InterPro" id="IPR008271">
    <property type="entry name" value="Ser/Thr_kinase_AS"/>
</dbReference>
<keyword evidence="4 16" id="KW-0732">Signal</keyword>
<evidence type="ECO:0000313" key="22">
    <source>
        <dbReference type="Proteomes" id="UP001457282"/>
    </source>
</evidence>
<dbReference type="Gene3D" id="3.50.4.10">
    <property type="entry name" value="Hepatocyte Growth Factor"/>
    <property type="match status" value="1"/>
</dbReference>
<keyword evidence="7 13" id="KW-0067">ATP-binding</keyword>
<dbReference type="CDD" id="cd00028">
    <property type="entry name" value="B_lectin"/>
    <property type="match status" value="1"/>
</dbReference>
<sequence length="803" mass="89879">MAGLCFLVFSTSFLFLLFTLSFAVDSISPSQSIRDGNTLVSSYGSFELGFFSPGISKNRYLGIWYKNIPVKTVVWVANRCNPIDDSSGVLMINSTGSLVLLGQNKSVVWRASSVKNARSPMVQLLDSGNLVLRDVTDGNSSGGYLWQSFDHPSDTLLPEMKLGWDLRTGLKRGLSSWKNSADPCPGEFTVGIEMVELHAYPEIYMWKGGAKFCRSGPWNGLRFSGAPELRPDNPTYSFDVVYNDDEVYQMYNLQSKSVISILVLNGTTSTYDQLTWNEAEKNWRIYTSVPRDFCDRYGLCGPNANCVIGESPVCKCPQGFKPKSLEKWNSADWELGCVRNRPLSCEERDKDGFVKFTNLKLPDSTHSWVNKSMNIKECRAKCLNNCTCMAYTNADIRGGGSGCALWFGDLLDIKKFADDGQDLYIRMSASELEEEDDGKAKTRIIKDQLKETDIREGNQKNEGSQKEDLELPLFNISTIASATDNFSDYMKLGEGGFGPVYRGTLADGQEFAVKRLSRSSGQGFNEFMNEITTIAKLQHRNLVKILGCCVQEEEKMLIYEYMANRSLDNFIFDQTRGELLSDWPKRFNIICGIARGLLYLHQDSRLRIIHRDLKASNVLLDDEMNPKISDFGLARMLTGGDQTQGNTKRVVGTYGYMAPEYAADGRFSVKSDVFSFGILILEVISGRRNKGFYHPDHSHNLIGHAWSLWKEGRPLELIDTLLGSSCNPSEVLRSIQVGLLCVQHHPEDRPSMASVVIMLGSDIALAQPKQPGFFSEREHEAGRPHIGNESSTNEISISLLEPR</sequence>
<dbReference type="Pfam" id="PF01453">
    <property type="entry name" value="B_lectin"/>
    <property type="match status" value="1"/>
</dbReference>
<dbReference type="PIRSF" id="PIRSF000641">
    <property type="entry name" value="SRK"/>
    <property type="match status" value="1"/>
</dbReference>
<comment type="caution">
    <text evidence="14">Lacks conserved residue(s) required for the propagation of feature annotation.</text>
</comment>
<dbReference type="PROSITE" id="PS00108">
    <property type="entry name" value="PROTEIN_KINASE_ST"/>
    <property type="match status" value="1"/>
</dbReference>
<dbReference type="SMART" id="SM00220">
    <property type="entry name" value="S_TKc"/>
    <property type="match status" value="1"/>
</dbReference>
<feature type="region of interest" description="Disordered" evidence="15">
    <location>
        <begin position="776"/>
        <end position="803"/>
    </location>
</feature>
<evidence type="ECO:0000259" key="17">
    <source>
        <dbReference type="PROSITE" id="PS50011"/>
    </source>
</evidence>
<evidence type="ECO:0000256" key="15">
    <source>
        <dbReference type="SAM" id="MobiDB-lite"/>
    </source>
</evidence>
<feature type="domain" description="Bulb-type lectin" evidence="19">
    <location>
        <begin position="24"/>
        <end position="145"/>
    </location>
</feature>
<evidence type="ECO:0000256" key="12">
    <source>
        <dbReference type="ARBA" id="ARBA00048679"/>
    </source>
</evidence>
<dbReference type="InterPro" id="IPR003609">
    <property type="entry name" value="Pan_app"/>
</dbReference>
<keyword evidence="10" id="KW-0325">Glycoprotein</keyword>
<dbReference type="SUPFAM" id="SSF56112">
    <property type="entry name" value="Protein kinase-like (PK-like)"/>
    <property type="match status" value="1"/>
</dbReference>
<keyword evidence="6 13" id="KW-0418">Kinase</keyword>
<feature type="signal peptide" evidence="16">
    <location>
        <begin position="1"/>
        <end position="23"/>
    </location>
</feature>
<feature type="domain" description="Apple" evidence="20">
    <location>
        <begin position="345"/>
        <end position="428"/>
    </location>
</feature>
<dbReference type="Pfam" id="PF00954">
    <property type="entry name" value="S_locus_glycop"/>
    <property type="match status" value="1"/>
</dbReference>
<dbReference type="FunFam" id="3.30.200.20:FF:000195">
    <property type="entry name" value="G-type lectin S-receptor-like serine/threonine-protein kinase"/>
    <property type="match status" value="1"/>
</dbReference>
<feature type="domain" description="Protein kinase" evidence="17">
    <location>
        <begin position="486"/>
        <end position="765"/>
    </location>
</feature>
<dbReference type="InterPro" id="IPR001480">
    <property type="entry name" value="Bulb-type_lectin_dom"/>
</dbReference>
<protein>
    <recommendedName>
        <fullName evidence="13">Receptor-like serine/threonine-protein kinase</fullName>
        <ecNumber evidence="13">2.7.11.1</ecNumber>
    </recommendedName>
</protein>
<comment type="caution">
    <text evidence="21">The sequence shown here is derived from an EMBL/GenBank/DDBJ whole genome shotgun (WGS) entry which is preliminary data.</text>
</comment>
<dbReference type="GO" id="GO:0004674">
    <property type="term" value="F:protein serine/threonine kinase activity"/>
    <property type="evidence" value="ECO:0007669"/>
    <property type="project" value="UniProtKB-KW"/>
</dbReference>
<name>A0AAW1VQM5_RUBAR</name>
<evidence type="ECO:0000256" key="13">
    <source>
        <dbReference type="PIRNR" id="PIRNR000641"/>
    </source>
</evidence>
<dbReference type="PROSITE" id="PS50948">
    <property type="entry name" value="PAN"/>
    <property type="match status" value="1"/>
</dbReference>
<dbReference type="FunFam" id="1.10.510.10:FF:000060">
    <property type="entry name" value="G-type lectin S-receptor-like serine/threonine-protein kinase"/>
    <property type="match status" value="1"/>
</dbReference>
<evidence type="ECO:0000313" key="21">
    <source>
        <dbReference type="EMBL" id="KAK9906147.1"/>
    </source>
</evidence>
<dbReference type="AlphaFoldDB" id="A0AAW1VQM5"/>
<dbReference type="GO" id="GO:0048544">
    <property type="term" value="P:recognition of pollen"/>
    <property type="evidence" value="ECO:0007669"/>
    <property type="project" value="InterPro"/>
</dbReference>
<dbReference type="SMART" id="SM00473">
    <property type="entry name" value="PAN_AP"/>
    <property type="match status" value="1"/>
</dbReference>